<evidence type="ECO:0000259" key="1">
    <source>
        <dbReference type="Pfam" id="PF26593"/>
    </source>
</evidence>
<reference evidence="3" key="1">
    <citation type="submission" date="2017-09" db="EMBL/GenBank/DDBJ databases">
        <title>Depth-based differentiation of microbial function through sediment-hosted aquifers and enrichment of novel symbionts in the deep terrestrial subsurface.</title>
        <authorList>
            <person name="Probst A.J."/>
            <person name="Ladd B."/>
            <person name="Jarett J.K."/>
            <person name="Geller-Mcgrath D.E."/>
            <person name="Sieber C.M.K."/>
            <person name="Emerson J.B."/>
            <person name="Anantharaman K."/>
            <person name="Thomas B.C."/>
            <person name="Malmstrom R."/>
            <person name="Stieglmeier M."/>
            <person name="Klingl A."/>
            <person name="Woyke T."/>
            <person name="Ryan C.M."/>
            <person name="Banfield J.F."/>
        </authorList>
    </citation>
    <scope>NUCLEOTIDE SEQUENCE [LARGE SCALE GENOMIC DNA]</scope>
</reference>
<name>A0A2M7AMH1_UNCKA</name>
<dbReference type="Proteomes" id="UP000229916">
    <property type="component" value="Unassembled WGS sequence"/>
</dbReference>
<dbReference type="AlphaFoldDB" id="A0A2M7AMH1"/>
<evidence type="ECO:0000313" key="3">
    <source>
        <dbReference type="Proteomes" id="UP000229916"/>
    </source>
</evidence>
<proteinExistence type="predicted"/>
<protein>
    <recommendedName>
        <fullName evidence="1">TraC-like domain-containing protein</fullName>
    </recommendedName>
</protein>
<dbReference type="Pfam" id="PF26593">
    <property type="entry name" value="TraC-like"/>
    <property type="match status" value="1"/>
</dbReference>
<dbReference type="InterPro" id="IPR058596">
    <property type="entry name" value="TraC-like_dom"/>
</dbReference>
<evidence type="ECO:0000313" key="2">
    <source>
        <dbReference type="EMBL" id="PIU68588.1"/>
    </source>
</evidence>
<organism evidence="2 3">
    <name type="scientific">candidate division WWE3 bacterium CG06_land_8_20_14_3_00_42_16</name>
    <dbReference type="NCBI Taxonomy" id="1975083"/>
    <lineage>
        <taxon>Bacteria</taxon>
        <taxon>Katanobacteria</taxon>
    </lineage>
</organism>
<comment type="caution">
    <text evidence="2">The sequence shown here is derived from an EMBL/GenBank/DDBJ whole genome shotgun (WGS) entry which is preliminary data.</text>
</comment>
<sequence length="227" mass="26599">MEEILPSTQSRVKIQEVKDDLLILKDGRFVMIVQASAVNFDLLSEAEQDAMIAAYAEVLNSLTFPIEIIIHTRRMDITNYLLYLEGYERQQINKALKNQIAYYRNFIKQLVVENNVLFKKFYLVIPYQTSEKNKLGFVESLFDRALNKQKVMEYSRAEFEAAKQNLNEKITELRNLFSRMGVKLTQLKNPEIIELFYEIYNPNQAAKQHLIETMQDYTVPIVQPSVE</sequence>
<dbReference type="EMBL" id="PEWD01000066">
    <property type="protein sequence ID" value="PIU68588.1"/>
    <property type="molecule type" value="Genomic_DNA"/>
</dbReference>
<gene>
    <name evidence="2" type="ORF">COS81_03360</name>
</gene>
<feature type="domain" description="TraC-like" evidence="1">
    <location>
        <begin position="25"/>
        <end position="167"/>
    </location>
</feature>
<accession>A0A2M7AMH1</accession>